<evidence type="ECO:0000259" key="5">
    <source>
        <dbReference type="Pfam" id="PF00195"/>
    </source>
</evidence>
<dbReference type="InterPro" id="IPR011141">
    <property type="entry name" value="Polyketide_synthase_type-III"/>
</dbReference>
<dbReference type="Gene3D" id="3.40.47.10">
    <property type="match status" value="2"/>
</dbReference>
<proteinExistence type="inferred from homology"/>
<dbReference type="Pfam" id="PF02797">
    <property type="entry name" value="Chal_sti_synt_C"/>
    <property type="match status" value="1"/>
</dbReference>
<dbReference type="SUPFAM" id="SSF53901">
    <property type="entry name" value="Thiolase-like"/>
    <property type="match status" value="2"/>
</dbReference>
<keyword evidence="8" id="KW-1185">Reference proteome</keyword>
<name>A0ABP0UK28_9BRYO</name>
<dbReference type="Pfam" id="PF00195">
    <property type="entry name" value="Chal_sti_synt_N"/>
    <property type="match status" value="1"/>
</dbReference>
<evidence type="ECO:0000313" key="7">
    <source>
        <dbReference type="EMBL" id="CAK9223511.1"/>
    </source>
</evidence>
<evidence type="ECO:0000259" key="6">
    <source>
        <dbReference type="Pfam" id="PF02797"/>
    </source>
</evidence>
<protein>
    <recommendedName>
        <fullName evidence="9">Chalcone synthase</fullName>
    </recommendedName>
</protein>
<gene>
    <name evidence="7" type="ORF">CSSPTR1EN2_LOCUS16868</name>
</gene>
<evidence type="ECO:0000256" key="2">
    <source>
        <dbReference type="ARBA" id="ARBA00022679"/>
    </source>
</evidence>
<organism evidence="7 8">
    <name type="scientific">Sphagnum troendelagicum</name>
    <dbReference type="NCBI Taxonomy" id="128251"/>
    <lineage>
        <taxon>Eukaryota</taxon>
        <taxon>Viridiplantae</taxon>
        <taxon>Streptophyta</taxon>
        <taxon>Embryophyta</taxon>
        <taxon>Bryophyta</taxon>
        <taxon>Sphagnophytina</taxon>
        <taxon>Sphagnopsida</taxon>
        <taxon>Sphagnales</taxon>
        <taxon>Sphagnaceae</taxon>
        <taxon>Sphagnum</taxon>
    </lineage>
</organism>
<reference evidence="7" key="1">
    <citation type="submission" date="2024-02" db="EMBL/GenBank/DDBJ databases">
        <authorList>
            <consortium name="ELIXIR-Norway"/>
            <consortium name="Elixir Norway"/>
        </authorList>
    </citation>
    <scope>NUCLEOTIDE SEQUENCE</scope>
</reference>
<sequence>MAPAAAVENNGEVKKYKTSSSVRVQPAAEGPATLLAIATSVPPFVHEQSTYADYYFDITQCNHKTELKAKFKRICGRMQIDKRHMVVRRELLEEIPSLASYMDPSMTDRHRVVMEWVPKLAKEAAEKAIKEWGRSVSEITHIVFATTSIENLPGVDLLVAKSLGLSPRVRRVMMYSTGCWGGVAALRVAKDLAENNKGARVLVLCSECTAIFFRAPNDEYLDGLVGQGLFGDGAAAVIVGSDPIPQLEQPLFEIQWSGEMVIPDSEKAIDGHLTEAGMYYHLGPEIPKLVSKSIEEFVNDARVEAENKECNELFWGVHPGGVAILNQIETQLKLAPQKLAASREILRNYGNLASACVLFVLDHIHKTSIEAAASTTGEGKDYGLLIGIGPGLTMEGCVLKTIPLLH</sequence>
<evidence type="ECO:0000256" key="4">
    <source>
        <dbReference type="RuleBase" id="RU003633"/>
    </source>
</evidence>
<dbReference type="InterPro" id="IPR001099">
    <property type="entry name" value="Chalcone/stilbene_synt_N"/>
</dbReference>
<feature type="domain" description="Chalcone/stilbene synthase C-terminal" evidence="6">
    <location>
        <begin position="254"/>
        <end position="403"/>
    </location>
</feature>
<evidence type="ECO:0000256" key="3">
    <source>
        <dbReference type="ARBA" id="ARBA00023315"/>
    </source>
</evidence>
<keyword evidence="2 4" id="KW-0808">Transferase</keyword>
<dbReference type="CDD" id="cd00831">
    <property type="entry name" value="CHS_like"/>
    <property type="match status" value="1"/>
</dbReference>
<dbReference type="PIRSF" id="PIRSF000451">
    <property type="entry name" value="PKS_III"/>
    <property type="match status" value="1"/>
</dbReference>
<keyword evidence="3 4" id="KW-0012">Acyltransferase</keyword>
<dbReference type="Proteomes" id="UP001497512">
    <property type="component" value="Chromosome 4"/>
</dbReference>
<evidence type="ECO:0000256" key="1">
    <source>
        <dbReference type="ARBA" id="ARBA00005531"/>
    </source>
</evidence>
<feature type="domain" description="Chalcone/stilbene synthase N-terminal" evidence="5">
    <location>
        <begin position="22"/>
        <end position="243"/>
    </location>
</feature>
<dbReference type="EMBL" id="OZ019896">
    <property type="protein sequence ID" value="CAK9223511.1"/>
    <property type="molecule type" value="Genomic_DNA"/>
</dbReference>
<dbReference type="PANTHER" id="PTHR11877:SF14">
    <property type="entry name" value="CHALCONE SYNTHASE"/>
    <property type="match status" value="1"/>
</dbReference>
<dbReference type="InterPro" id="IPR012328">
    <property type="entry name" value="Chalcone/stilbene_synt_C"/>
</dbReference>
<evidence type="ECO:0000313" key="8">
    <source>
        <dbReference type="Proteomes" id="UP001497512"/>
    </source>
</evidence>
<accession>A0ABP0UK28</accession>
<comment type="similarity">
    <text evidence="1 4">Belongs to the thiolase-like superfamily. Chalcone/stilbene synthases family.</text>
</comment>
<dbReference type="InterPro" id="IPR016039">
    <property type="entry name" value="Thiolase-like"/>
</dbReference>
<evidence type="ECO:0008006" key="9">
    <source>
        <dbReference type="Google" id="ProtNLM"/>
    </source>
</evidence>
<dbReference type="PANTHER" id="PTHR11877">
    <property type="entry name" value="HYDROXYMETHYLGLUTARYL-COA SYNTHASE"/>
    <property type="match status" value="1"/>
</dbReference>